<organism evidence="4 5">
    <name type="scientific">Purpureocillium lilacinum</name>
    <name type="common">Paecilomyces lilacinus</name>
    <dbReference type="NCBI Taxonomy" id="33203"/>
    <lineage>
        <taxon>Eukaryota</taxon>
        <taxon>Fungi</taxon>
        <taxon>Dikarya</taxon>
        <taxon>Ascomycota</taxon>
        <taxon>Pezizomycotina</taxon>
        <taxon>Sordariomycetes</taxon>
        <taxon>Hypocreomycetidae</taxon>
        <taxon>Hypocreales</taxon>
        <taxon>Ophiocordycipitaceae</taxon>
        <taxon>Purpureocillium</taxon>
    </lineage>
</organism>
<dbReference type="InterPro" id="IPR000719">
    <property type="entry name" value="Prot_kinase_dom"/>
</dbReference>
<dbReference type="PROSITE" id="PS50011">
    <property type="entry name" value="PROTEIN_KINASE_DOM"/>
    <property type="match status" value="1"/>
</dbReference>
<protein>
    <submittedName>
        <fullName evidence="4">Prion-inhibition and propagation domain-containing protein</fullName>
    </submittedName>
</protein>
<feature type="compositionally biased region" description="Basic and acidic residues" evidence="1">
    <location>
        <begin position="74"/>
        <end position="87"/>
    </location>
</feature>
<dbReference type="PANTHER" id="PTHR37542">
    <property type="entry name" value="HELO DOMAIN-CONTAINING PROTEIN-RELATED"/>
    <property type="match status" value="1"/>
</dbReference>
<dbReference type="Proteomes" id="UP000078240">
    <property type="component" value="Unassembled WGS sequence"/>
</dbReference>
<dbReference type="SUPFAM" id="SSF56112">
    <property type="entry name" value="Protein kinase-like (PK-like)"/>
    <property type="match status" value="1"/>
</dbReference>
<dbReference type="Pfam" id="PF24476">
    <property type="entry name" value="DUF7580"/>
    <property type="match status" value="1"/>
</dbReference>
<dbReference type="PANTHER" id="PTHR37542:SF3">
    <property type="entry name" value="PRION-INHIBITION AND PROPAGATION HELO DOMAIN-CONTAINING PROTEIN"/>
    <property type="match status" value="1"/>
</dbReference>
<name>A0A179HB41_PURLI</name>
<sequence length="584" mass="63647">MAGIEIAGIPLAVGGLLLSVKGAVDGFNMIADVCAKDNGLRFASTQYYVEKVKLGVWARRFKVHVDDEDDDDDKDSHDYDDLEREGATDSPLLQQPQVSRDAIWRIIAEINATHELAIKYISKFHVEPVALPDAADAGPQTFHRKSKWVTMLGEARARVPQRNRIRWVARHREQFTGLIARLSTLNQDLWDVVTREEVDSLSIVTGVLSGLGDQLSLAALQNAPGTDPASLLAFAARLKQLQGETVQQLAARVKRIDASELSFLNAASNDTTSRFRGTYTSRESESLPEPVWIEWKAIENIGGLTSEIILRVDALGALLSTDNAAAFHRPACVGVFDDTRYMERNSGNRRLGLVYRSGSAAAGLPVPLWDLLRAAGKARTRPPLGARFELAYKLASAVSLFHATNWIHKSLRSDNILFTPTNADASANANANADEGADITAPQIAGFQYSRPAADASLEGRPTGAPELDVYYHPEVLSGGWTKAKELYSLGVVLLEIAHWRPVFEERYRRMTMREVSAAMLGDVQGRFGDDLAGVVGRAFVDVIKCCLTGSLGVPGGLSAADEAKALSDAFFQKVVRPLATLKA</sequence>
<accession>A0A179HB41</accession>
<feature type="domain" description="Protein kinase" evidence="3">
    <location>
        <begin position="201"/>
        <end position="572"/>
    </location>
</feature>
<dbReference type="GO" id="GO:0005524">
    <property type="term" value="F:ATP binding"/>
    <property type="evidence" value="ECO:0007669"/>
    <property type="project" value="InterPro"/>
</dbReference>
<evidence type="ECO:0000313" key="5">
    <source>
        <dbReference type="Proteomes" id="UP000078240"/>
    </source>
</evidence>
<evidence type="ECO:0000313" key="4">
    <source>
        <dbReference type="EMBL" id="OAQ87515.1"/>
    </source>
</evidence>
<feature type="chain" id="PRO_5008103451" evidence="2">
    <location>
        <begin position="27"/>
        <end position="584"/>
    </location>
</feature>
<keyword evidence="4" id="KW-0034">Amyloid</keyword>
<dbReference type="InterPro" id="IPR011009">
    <property type="entry name" value="Kinase-like_dom_sf"/>
</dbReference>
<dbReference type="InterPro" id="IPR056002">
    <property type="entry name" value="DUF7580"/>
</dbReference>
<feature type="region of interest" description="Disordered" evidence="1">
    <location>
        <begin position="67"/>
        <end position="91"/>
    </location>
</feature>
<dbReference type="Gene3D" id="1.10.510.10">
    <property type="entry name" value="Transferase(Phosphotransferase) domain 1"/>
    <property type="match status" value="1"/>
</dbReference>
<keyword evidence="2" id="KW-0732">Signal</keyword>
<dbReference type="Pfam" id="PF14479">
    <property type="entry name" value="HeLo"/>
    <property type="match status" value="1"/>
</dbReference>
<dbReference type="InterPro" id="IPR038305">
    <property type="entry name" value="HeLo_sf"/>
</dbReference>
<dbReference type="GO" id="GO:0004672">
    <property type="term" value="F:protein kinase activity"/>
    <property type="evidence" value="ECO:0007669"/>
    <property type="project" value="InterPro"/>
</dbReference>
<feature type="signal peptide" evidence="2">
    <location>
        <begin position="1"/>
        <end position="26"/>
    </location>
</feature>
<reference evidence="4 5" key="1">
    <citation type="submission" date="2016-01" db="EMBL/GenBank/DDBJ databases">
        <title>Biosynthesis of antibiotic leucinostatins and their inhibition on Phytophthora in bio-control Purpureocillium lilacinum.</title>
        <authorList>
            <person name="Wang G."/>
            <person name="Liu Z."/>
            <person name="Lin R."/>
            <person name="Li E."/>
            <person name="Mao Z."/>
            <person name="Ling J."/>
            <person name="Yin W."/>
            <person name="Xie B."/>
        </authorList>
    </citation>
    <scope>NUCLEOTIDE SEQUENCE [LARGE SCALE GENOMIC DNA]</scope>
    <source>
        <strain evidence="4">PLBJ-1</strain>
    </source>
</reference>
<evidence type="ECO:0000256" key="1">
    <source>
        <dbReference type="SAM" id="MobiDB-lite"/>
    </source>
</evidence>
<gene>
    <name evidence="4" type="ORF">VFPBJ_01555</name>
</gene>
<proteinExistence type="predicted"/>
<evidence type="ECO:0000259" key="3">
    <source>
        <dbReference type="PROSITE" id="PS50011"/>
    </source>
</evidence>
<dbReference type="Gene3D" id="1.20.120.1020">
    <property type="entry name" value="Prion-inhibition and propagation, HeLo domain"/>
    <property type="match status" value="1"/>
</dbReference>
<evidence type="ECO:0000256" key="2">
    <source>
        <dbReference type="SAM" id="SignalP"/>
    </source>
</evidence>
<dbReference type="EMBL" id="LSBH01000001">
    <property type="protein sequence ID" value="OAQ87515.1"/>
    <property type="molecule type" value="Genomic_DNA"/>
</dbReference>
<comment type="caution">
    <text evidence="4">The sequence shown here is derived from an EMBL/GenBank/DDBJ whole genome shotgun (WGS) entry which is preliminary data.</text>
</comment>
<dbReference type="AlphaFoldDB" id="A0A179HB41"/>
<keyword evidence="4" id="KW-0640">Prion</keyword>
<dbReference type="InterPro" id="IPR029498">
    <property type="entry name" value="HeLo_dom"/>
</dbReference>